<dbReference type="PROSITE" id="PS51257">
    <property type="entry name" value="PROKAR_LIPOPROTEIN"/>
    <property type="match status" value="1"/>
</dbReference>
<proteinExistence type="predicted"/>
<dbReference type="AlphaFoldDB" id="A0A2T3INU5"/>
<keyword evidence="1" id="KW-0732">Signal</keyword>
<accession>A0A2T3INU5</accession>
<feature type="chain" id="PRO_5015399888" description="Cytochrome c-552/4 domain-containing protein" evidence="1">
    <location>
        <begin position="24"/>
        <end position="423"/>
    </location>
</feature>
<protein>
    <recommendedName>
        <fullName evidence="4">Cytochrome c-552/4 domain-containing protein</fullName>
    </recommendedName>
</protein>
<name>A0A2T3INU5_9GAMM</name>
<feature type="signal peptide" evidence="1">
    <location>
        <begin position="1"/>
        <end position="23"/>
    </location>
</feature>
<reference evidence="2 3" key="1">
    <citation type="submission" date="2018-03" db="EMBL/GenBank/DDBJ databases">
        <title>Whole genome sequencing of Histamine producing bacteria.</title>
        <authorList>
            <person name="Butler K."/>
        </authorList>
    </citation>
    <scope>NUCLEOTIDE SEQUENCE [LARGE SCALE GENOMIC DNA]</scope>
    <source>
        <strain evidence="2 3">BS2</strain>
    </source>
</reference>
<sequence length="423" mass="47357">MKINSLMIVMSSALFLGCGGDSADDNNEIADDITSEQPQLEPIPESQPDLKLKIKEISNGYYESLYDAGGNKLNIDKDQVLLMQKAFMEELKPNLSNEQQKEFMEIESDFAQIKQSSDIEKVLFNNVLIDAMISSTKPQQQDKYFPAFRLFRHHTHRLFPLTRITDYQWLLDLLSQRSLLSHLILIPPQETDDYIETCRENDVPIPPAWGSDLWVHQGTATTDFLDSDRTEVYAYKSSTVPGACMALPRWVVNDTTGDEFIQFLGIICQSQTTGKACFWDNIDNETGTRITGGNDLAFNITDIQNGNTLAEDCTGCHRGKNVFLIHPGTAIDISADHDIDPNVRYQPISSQGWTNPPAYAERGDGACAGCHEIGELSFNYCNVLLRNAANQTMPSSADPANWVGDETFYGTHIQAMIDDRCSE</sequence>
<dbReference type="Proteomes" id="UP000240254">
    <property type="component" value="Unassembled WGS sequence"/>
</dbReference>
<dbReference type="OrthoDB" id="5823833at2"/>
<evidence type="ECO:0000256" key="1">
    <source>
        <dbReference type="SAM" id="SignalP"/>
    </source>
</evidence>
<comment type="caution">
    <text evidence="2">The sequence shown here is derived from an EMBL/GenBank/DDBJ whole genome shotgun (WGS) entry which is preliminary data.</text>
</comment>
<gene>
    <name evidence="2" type="ORF">CTM88_06015</name>
</gene>
<dbReference type="RefSeq" id="WP_065176779.1">
    <property type="nucleotide sequence ID" value="NZ_LZFA01000029.1"/>
</dbReference>
<evidence type="ECO:0000313" key="2">
    <source>
        <dbReference type="EMBL" id="PSU30027.1"/>
    </source>
</evidence>
<evidence type="ECO:0008006" key="4">
    <source>
        <dbReference type="Google" id="ProtNLM"/>
    </source>
</evidence>
<organism evidence="2 3">
    <name type="scientific">Photobacterium aquimaris</name>
    <dbReference type="NCBI Taxonomy" id="512643"/>
    <lineage>
        <taxon>Bacteria</taxon>
        <taxon>Pseudomonadati</taxon>
        <taxon>Pseudomonadota</taxon>
        <taxon>Gammaproteobacteria</taxon>
        <taxon>Vibrionales</taxon>
        <taxon>Vibrionaceae</taxon>
        <taxon>Photobacterium</taxon>
    </lineage>
</organism>
<dbReference type="EMBL" id="PYMK01000005">
    <property type="protein sequence ID" value="PSU30027.1"/>
    <property type="molecule type" value="Genomic_DNA"/>
</dbReference>
<evidence type="ECO:0000313" key="3">
    <source>
        <dbReference type="Proteomes" id="UP000240254"/>
    </source>
</evidence>